<keyword evidence="2" id="KW-0472">Membrane</keyword>
<keyword evidence="4" id="KW-1185">Reference proteome</keyword>
<feature type="region of interest" description="Disordered" evidence="1">
    <location>
        <begin position="1"/>
        <end position="73"/>
    </location>
</feature>
<sequence>MHIAEAKRNKNNNDIQRRPPPDIGFEQDQQQLQHNSRSDDGSSIRTGIMDLRSGRTLQTPSAESNKNTNRNPYVRPCPLPCPNTCPSVPVCCPKPVVNVRCHRGGWLDDLRRLGIINFVGDILCLLTFGLIMLAIAAYWFCSEKCGGGPPSGQGAGVGARTRDRRVPADLTADLLATVPPTPLSCRFCLRISFPQKLMGLMTNLA</sequence>
<feature type="transmembrane region" description="Helical" evidence="2">
    <location>
        <begin position="118"/>
        <end position="140"/>
    </location>
</feature>
<gene>
    <name evidence="3" type="ORF">PoB_005356600</name>
</gene>
<accession>A0AAV4C6V3</accession>
<keyword evidence="2" id="KW-0812">Transmembrane</keyword>
<feature type="compositionally biased region" description="Polar residues" evidence="1">
    <location>
        <begin position="55"/>
        <end position="71"/>
    </location>
</feature>
<evidence type="ECO:0000313" key="4">
    <source>
        <dbReference type="Proteomes" id="UP000735302"/>
    </source>
</evidence>
<evidence type="ECO:0000313" key="3">
    <source>
        <dbReference type="EMBL" id="GFO27061.1"/>
    </source>
</evidence>
<keyword evidence="2" id="KW-1133">Transmembrane helix</keyword>
<dbReference type="AlphaFoldDB" id="A0AAV4C6V3"/>
<organism evidence="3 4">
    <name type="scientific">Plakobranchus ocellatus</name>
    <dbReference type="NCBI Taxonomy" id="259542"/>
    <lineage>
        <taxon>Eukaryota</taxon>
        <taxon>Metazoa</taxon>
        <taxon>Spiralia</taxon>
        <taxon>Lophotrochozoa</taxon>
        <taxon>Mollusca</taxon>
        <taxon>Gastropoda</taxon>
        <taxon>Heterobranchia</taxon>
        <taxon>Euthyneura</taxon>
        <taxon>Panpulmonata</taxon>
        <taxon>Sacoglossa</taxon>
        <taxon>Placobranchoidea</taxon>
        <taxon>Plakobranchidae</taxon>
        <taxon>Plakobranchus</taxon>
    </lineage>
</organism>
<dbReference type="Proteomes" id="UP000735302">
    <property type="component" value="Unassembled WGS sequence"/>
</dbReference>
<evidence type="ECO:0000256" key="1">
    <source>
        <dbReference type="SAM" id="MobiDB-lite"/>
    </source>
</evidence>
<name>A0AAV4C6V3_9GAST</name>
<evidence type="ECO:0000256" key="2">
    <source>
        <dbReference type="SAM" id="Phobius"/>
    </source>
</evidence>
<comment type="caution">
    <text evidence="3">The sequence shown here is derived from an EMBL/GenBank/DDBJ whole genome shotgun (WGS) entry which is preliminary data.</text>
</comment>
<dbReference type="EMBL" id="BLXT01005881">
    <property type="protein sequence ID" value="GFO27061.1"/>
    <property type="molecule type" value="Genomic_DNA"/>
</dbReference>
<proteinExistence type="predicted"/>
<protein>
    <submittedName>
        <fullName evidence="3">Uncharacterized protein</fullName>
    </submittedName>
</protein>
<reference evidence="3 4" key="1">
    <citation type="journal article" date="2021" name="Elife">
        <title>Chloroplast acquisition without the gene transfer in kleptoplastic sea slugs, Plakobranchus ocellatus.</title>
        <authorList>
            <person name="Maeda T."/>
            <person name="Takahashi S."/>
            <person name="Yoshida T."/>
            <person name="Shimamura S."/>
            <person name="Takaki Y."/>
            <person name="Nagai Y."/>
            <person name="Toyoda A."/>
            <person name="Suzuki Y."/>
            <person name="Arimoto A."/>
            <person name="Ishii H."/>
            <person name="Satoh N."/>
            <person name="Nishiyama T."/>
            <person name="Hasebe M."/>
            <person name="Maruyama T."/>
            <person name="Minagawa J."/>
            <person name="Obokata J."/>
            <person name="Shigenobu S."/>
        </authorList>
    </citation>
    <scope>NUCLEOTIDE SEQUENCE [LARGE SCALE GENOMIC DNA]</scope>
</reference>